<keyword evidence="2 6" id="KW-0378">Hydrolase</keyword>
<feature type="domain" description="PDZ" evidence="5">
    <location>
        <begin position="305"/>
        <end position="385"/>
    </location>
</feature>
<organism evidence="6 7">
    <name type="scientific">Allocatelliglobosispora scoriae</name>
    <dbReference type="NCBI Taxonomy" id="643052"/>
    <lineage>
        <taxon>Bacteria</taxon>
        <taxon>Bacillati</taxon>
        <taxon>Actinomycetota</taxon>
        <taxon>Actinomycetes</taxon>
        <taxon>Micromonosporales</taxon>
        <taxon>Micromonosporaceae</taxon>
        <taxon>Allocatelliglobosispora</taxon>
    </lineage>
</organism>
<feature type="region of interest" description="Disordered" evidence="3">
    <location>
        <begin position="1"/>
        <end position="46"/>
    </location>
</feature>
<keyword evidence="1 6" id="KW-0645">Protease</keyword>
<dbReference type="PROSITE" id="PS50106">
    <property type="entry name" value="PDZ"/>
    <property type="match status" value="1"/>
</dbReference>
<sequence>MMQSSGNERDGAHWWSDAANDPWRDPESPATMYAVPAAPGQPAPEQLPGPAYPRKRLVALVALAGVMTLTAGALGAAIGIGLSSPAEQRENLLGATHMAPAIAQRAPDSYAAVIGRVLPSVVTVRVPVAGGTALGSGFVVSKDGYVITNDHVVSGGSNVTVLFNDGSTAPAKVVGTDPESDVAVIKVSADGLTPVQLGDSDQVAVGDPVLAIGSPLALTSTVTSGIVSALDRTLVAGDAGQQRYYAAIQTDAAINHGNSGGPLLNSGGEVIGINSVIKSLATDDASSGNIGLAFAIPINQAKRVAEEIIKTGHARRTVIGARLEDSHKGVRLATVDPAGPAAGAGLRGGDVVVTIDGHQLAESADLIAMVRKYAPGTAVTVEFLRGSDRQRVTVTLVADAK</sequence>
<keyword evidence="4" id="KW-1133">Transmembrane helix</keyword>
<dbReference type="AlphaFoldDB" id="A0A841BXJ8"/>
<evidence type="ECO:0000256" key="2">
    <source>
        <dbReference type="ARBA" id="ARBA00022801"/>
    </source>
</evidence>
<dbReference type="EMBL" id="JACHMN010000002">
    <property type="protein sequence ID" value="MBB5871492.1"/>
    <property type="molecule type" value="Genomic_DNA"/>
</dbReference>
<proteinExistence type="predicted"/>
<dbReference type="InterPro" id="IPR001940">
    <property type="entry name" value="Peptidase_S1C"/>
</dbReference>
<evidence type="ECO:0000313" key="7">
    <source>
        <dbReference type="Proteomes" id="UP000587527"/>
    </source>
</evidence>
<dbReference type="GO" id="GO:0006508">
    <property type="term" value="P:proteolysis"/>
    <property type="evidence" value="ECO:0007669"/>
    <property type="project" value="UniProtKB-KW"/>
</dbReference>
<reference evidence="6 7" key="1">
    <citation type="submission" date="2020-08" db="EMBL/GenBank/DDBJ databases">
        <title>Sequencing the genomes of 1000 actinobacteria strains.</title>
        <authorList>
            <person name="Klenk H.-P."/>
        </authorList>
    </citation>
    <scope>NUCLEOTIDE SEQUENCE [LARGE SCALE GENOMIC DNA]</scope>
    <source>
        <strain evidence="6 7">DSM 45362</strain>
    </source>
</reference>
<keyword evidence="4" id="KW-0472">Membrane</keyword>
<dbReference type="PRINTS" id="PR00834">
    <property type="entry name" value="PROTEASES2C"/>
</dbReference>
<dbReference type="Gene3D" id="2.30.42.10">
    <property type="match status" value="1"/>
</dbReference>
<keyword evidence="4" id="KW-0812">Transmembrane</keyword>
<dbReference type="SUPFAM" id="SSF50494">
    <property type="entry name" value="Trypsin-like serine proteases"/>
    <property type="match status" value="1"/>
</dbReference>
<dbReference type="InterPro" id="IPR009003">
    <property type="entry name" value="Peptidase_S1_PA"/>
</dbReference>
<dbReference type="GO" id="GO:0004252">
    <property type="term" value="F:serine-type endopeptidase activity"/>
    <property type="evidence" value="ECO:0007669"/>
    <property type="project" value="InterPro"/>
</dbReference>
<protein>
    <submittedName>
        <fullName evidence="6">Putative serine protease PepD</fullName>
        <ecNumber evidence="6">3.4.21.-</ecNumber>
    </submittedName>
</protein>
<evidence type="ECO:0000256" key="4">
    <source>
        <dbReference type="SAM" id="Phobius"/>
    </source>
</evidence>
<name>A0A841BXJ8_9ACTN</name>
<dbReference type="SMART" id="SM00228">
    <property type="entry name" value="PDZ"/>
    <property type="match status" value="1"/>
</dbReference>
<dbReference type="InterPro" id="IPR001478">
    <property type="entry name" value="PDZ"/>
</dbReference>
<dbReference type="InterPro" id="IPR051201">
    <property type="entry name" value="Chloro_Bact_Ser_Proteases"/>
</dbReference>
<keyword evidence="7" id="KW-1185">Reference proteome</keyword>
<evidence type="ECO:0000256" key="3">
    <source>
        <dbReference type="SAM" id="MobiDB-lite"/>
    </source>
</evidence>
<dbReference type="Pfam" id="PF13365">
    <property type="entry name" value="Trypsin_2"/>
    <property type="match status" value="1"/>
</dbReference>
<gene>
    <name evidence="6" type="ORF">F4553_004871</name>
</gene>
<dbReference type="InterPro" id="IPR036034">
    <property type="entry name" value="PDZ_sf"/>
</dbReference>
<dbReference type="Pfam" id="PF13180">
    <property type="entry name" value="PDZ_2"/>
    <property type="match status" value="1"/>
</dbReference>
<accession>A0A841BXJ8</accession>
<dbReference type="PANTHER" id="PTHR43343">
    <property type="entry name" value="PEPTIDASE S12"/>
    <property type="match status" value="1"/>
</dbReference>
<feature type="transmembrane region" description="Helical" evidence="4">
    <location>
        <begin position="57"/>
        <end position="82"/>
    </location>
</feature>
<dbReference type="PANTHER" id="PTHR43343:SF3">
    <property type="entry name" value="PROTEASE DO-LIKE 8, CHLOROPLASTIC"/>
    <property type="match status" value="1"/>
</dbReference>
<dbReference type="Gene3D" id="2.40.10.120">
    <property type="match status" value="1"/>
</dbReference>
<dbReference type="EC" id="3.4.21.-" evidence="6"/>
<evidence type="ECO:0000256" key="1">
    <source>
        <dbReference type="ARBA" id="ARBA00022670"/>
    </source>
</evidence>
<dbReference type="SUPFAM" id="SSF50156">
    <property type="entry name" value="PDZ domain-like"/>
    <property type="match status" value="1"/>
</dbReference>
<evidence type="ECO:0000313" key="6">
    <source>
        <dbReference type="EMBL" id="MBB5871492.1"/>
    </source>
</evidence>
<comment type="caution">
    <text evidence="6">The sequence shown here is derived from an EMBL/GenBank/DDBJ whole genome shotgun (WGS) entry which is preliminary data.</text>
</comment>
<evidence type="ECO:0000259" key="5">
    <source>
        <dbReference type="PROSITE" id="PS50106"/>
    </source>
</evidence>
<dbReference type="Proteomes" id="UP000587527">
    <property type="component" value="Unassembled WGS sequence"/>
</dbReference>